<organism evidence="18 19">
    <name type="scientific">Anthostomella pinea</name>
    <dbReference type="NCBI Taxonomy" id="933095"/>
    <lineage>
        <taxon>Eukaryota</taxon>
        <taxon>Fungi</taxon>
        <taxon>Dikarya</taxon>
        <taxon>Ascomycota</taxon>
        <taxon>Pezizomycotina</taxon>
        <taxon>Sordariomycetes</taxon>
        <taxon>Xylariomycetidae</taxon>
        <taxon>Xylariales</taxon>
        <taxon>Xylariaceae</taxon>
        <taxon>Anthostomella</taxon>
    </lineage>
</organism>
<evidence type="ECO:0000313" key="19">
    <source>
        <dbReference type="Proteomes" id="UP001295740"/>
    </source>
</evidence>
<comment type="similarity">
    <text evidence="3">Belongs to the RBT5 family.</text>
</comment>
<comment type="caution">
    <text evidence="18">The sequence shown here is derived from an EMBL/GenBank/DDBJ whole genome shotgun (WGS) entry which is preliminary data.</text>
</comment>
<evidence type="ECO:0000256" key="2">
    <source>
        <dbReference type="ARBA" id="ARBA00004613"/>
    </source>
</evidence>
<keyword evidence="5" id="KW-0964">Secreted</keyword>
<accession>A0AAI8VG60</accession>
<evidence type="ECO:0000313" key="18">
    <source>
        <dbReference type="EMBL" id="CAJ2503758.1"/>
    </source>
</evidence>
<protein>
    <submittedName>
        <fullName evidence="18">Uu.00g111520.m01.CDS01</fullName>
    </submittedName>
</protein>
<dbReference type="PANTHER" id="PTHR37928:SF2">
    <property type="entry name" value="GPI ANCHORED CFEM DOMAIN PROTEIN (AFU_ORTHOLOGUE AFUA_6G10580)"/>
    <property type="match status" value="1"/>
</dbReference>
<keyword evidence="13" id="KW-0325">Glycoprotein</keyword>
<keyword evidence="12 15" id="KW-1015">Disulfide bond</keyword>
<gene>
    <name evidence="18" type="ORF">KHLLAP_LOCUS4226</name>
</gene>
<dbReference type="AlphaFoldDB" id="A0AAI8VG60"/>
<feature type="binding site" description="axial binding residue" evidence="15">
    <location>
        <position position="42"/>
    </location>
    <ligand>
        <name>heme</name>
        <dbReference type="ChEBI" id="CHEBI:30413"/>
    </ligand>
    <ligandPart>
        <name>Fe</name>
        <dbReference type="ChEBI" id="CHEBI:18248"/>
    </ligandPart>
</feature>
<dbReference type="Proteomes" id="UP001295740">
    <property type="component" value="Unassembled WGS sequence"/>
</dbReference>
<evidence type="ECO:0000256" key="12">
    <source>
        <dbReference type="ARBA" id="ARBA00023157"/>
    </source>
</evidence>
<evidence type="ECO:0000256" key="6">
    <source>
        <dbReference type="ARBA" id="ARBA00022617"/>
    </source>
</evidence>
<dbReference type="EMBL" id="CAUWAG010000006">
    <property type="protein sequence ID" value="CAJ2503758.1"/>
    <property type="molecule type" value="Genomic_DNA"/>
</dbReference>
<keyword evidence="10 15" id="KW-0408">Iron</keyword>
<comment type="caution">
    <text evidence="15">Lacks conserved residue(s) required for the propagation of feature annotation.</text>
</comment>
<evidence type="ECO:0000256" key="1">
    <source>
        <dbReference type="ARBA" id="ARBA00004609"/>
    </source>
</evidence>
<comment type="subcellular location">
    <subcellularLocation>
        <location evidence="1">Cell membrane</location>
        <topology evidence="1">Lipid-anchor</topology>
        <topology evidence="1">GPI-anchor</topology>
    </subcellularLocation>
    <subcellularLocation>
        <location evidence="2">Secreted</location>
    </subcellularLocation>
</comment>
<keyword evidence="8 15" id="KW-0479">Metal-binding</keyword>
<proteinExistence type="inferred from homology"/>
<evidence type="ECO:0000259" key="17">
    <source>
        <dbReference type="PROSITE" id="PS52012"/>
    </source>
</evidence>
<dbReference type="InterPro" id="IPR008427">
    <property type="entry name" value="Extracellular_membr_CFEM_dom"/>
</dbReference>
<evidence type="ECO:0000256" key="13">
    <source>
        <dbReference type="ARBA" id="ARBA00023180"/>
    </source>
</evidence>
<evidence type="ECO:0000256" key="11">
    <source>
        <dbReference type="ARBA" id="ARBA00023136"/>
    </source>
</evidence>
<keyword evidence="4" id="KW-1003">Cell membrane</keyword>
<dbReference type="GO" id="GO:0098552">
    <property type="term" value="C:side of membrane"/>
    <property type="evidence" value="ECO:0007669"/>
    <property type="project" value="UniProtKB-KW"/>
</dbReference>
<evidence type="ECO:0000256" key="4">
    <source>
        <dbReference type="ARBA" id="ARBA00022475"/>
    </source>
</evidence>
<dbReference type="InterPro" id="IPR051735">
    <property type="entry name" value="CFEM_domain"/>
</dbReference>
<evidence type="ECO:0000256" key="10">
    <source>
        <dbReference type="ARBA" id="ARBA00023004"/>
    </source>
</evidence>
<dbReference type="SMART" id="SM00747">
    <property type="entry name" value="CFEM"/>
    <property type="match status" value="1"/>
</dbReference>
<evidence type="ECO:0000256" key="16">
    <source>
        <dbReference type="SAM" id="SignalP"/>
    </source>
</evidence>
<feature type="signal peptide" evidence="16">
    <location>
        <begin position="1"/>
        <end position="16"/>
    </location>
</feature>
<feature type="domain" description="CFEM" evidence="17">
    <location>
        <begin position="1"/>
        <end position="108"/>
    </location>
</feature>
<dbReference type="GO" id="GO:0005576">
    <property type="term" value="C:extracellular region"/>
    <property type="evidence" value="ECO:0007669"/>
    <property type="project" value="UniProtKB-SubCell"/>
</dbReference>
<feature type="disulfide bond" evidence="15">
    <location>
        <begin position="38"/>
        <end position="45"/>
    </location>
</feature>
<keyword evidence="7" id="KW-0336">GPI-anchor</keyword>
<evidence type="ECO:0000256" key="14">
    <source>
        <dbReference type="ARBA" id="ARBA00023288"/>
    </source>
</evidence>
<keyword evidence="19" id="KW-1185">Reference proteome</keyword>
<dbReference type="Pfam" id="PF05730">
    <property type="entry name" value="CFEM"/>
    <property type="match status" value="1"/>
</dbReference>
<reference evidence="18" key="1">
    <citation type="submission" date="2023-10" db="EMBL/GenBank/DDBJ databases">
        <authorList>
            <person name="Hackl T."/>
        </authorList>
    </citation>
    <scope>NUCLEOTIDE SEQUENCE</scope>
</reference>
<dbReference type="PROSITE" id="PS52012">
    <property type="entry name" value="CFEM"/>
    <property type="match status" value="1"/>
</dbReference>
<dbReference type="GO" id="GO:0005886">
    <property type="term" value="C:plasma membrane"/>
    <property type="evidence" value="ECO:0007669"/>
    <property type="project" value="UniProtKB-SubCell"/>
</dbReference>
<evidence type="ECO:0000256" key="3">
    <source>
        <dbReference type="ARBA" id="ARBA00010031"/>
    </source>
</evidence>
<keyword evidence="14" id="KW-0449">Lipoprotein</keyword>
<keyword evidence="6 15" id="KW-0349">Heme</keyword>
<keyword evidence="9 16" id="KW-0732">Signal</keyword>
<keyword evidence="11" id="KW-0472">Membrane</keyword>
<name>A0AAI8VG60_9PEZI</name>
<evidence type="ECO:0000256" key="7">
    <source>
        <dbReference type="ARBA" id="ARBA00022622"/>
    </source>
</evidence>
<evidence type="ECO:0000256" key="9">
    <source>
        <dbReference type="ARBA" id="ARBA00022729"/>
    </source>
</evidence>
<sequence length="219" mass="21414">MKSILLVAGMAALTTAQLAGLPSCALPCITSAIAAAGCGLSDIACQCGPAKTVIYNNATPCLLGSCKPADLAQAQSVGAALCSSFGGGQLFLPTATTTPTGDEIWATTLPSTGDDILATRMPWTGDEVLATATGHAITTMMPIPLSILTESSSSMDMDGMGGMNMTSGGTLTATHIGVTPTLTKPVTGSLTVPTGNAAATPAMAGAGVLAGLLGVVAAL</sequence>
<dbReference type="GO" id="GO:0046872">
    <property type="term" value="F:metal ion binding"/>
    <property type="evidence" value="ECO:0007669"/>
    <property type="project" value="UniProtKB-UniRule"/>
</dbReference>
<evidence type="ECO:0000256" key="8">
    <source>
        <dbReference type="ARBA" id="ARBA00022723"/>
    </source>
</evidence>
<evidence type="ECO:0000256" key="5">
    <source>
        <dbReference type="ARBA" id="ARBA00022525"/>
    </source>
</evidence>
<feature type="chain" id="PRO_5042495660" evidence="16">
    <location>
        <begin position="17"/>
        <end position="219"/>
    </location>
</feature>
<dbReference type="PANTHER" id="PTHR37928">
    <property type="entry name" value="CFEM DOMAIN PROTEIN (AFU_ORTHOLOGUE AFUA_6G14090)"/>
    <property type="match status" value="1"/>
</dbReference>
<evidence type="ECO:0000256" key="15">
    <source>
        <dbReference type="PROSITE-ProRule" id="PRU01356"/>
    </source>
</evidence>